<dbReference type="CDD" id="cd11577">
    <property type="entry name" value="GH71"/>
    <property type="match status" value="1"/>
</dbReference>
<reference evidence="1 2" key="1">
    <citation type="submission" date="2016-10" db="EMBL/GenBank/DDBJ databases">
        <title>Draft genome sequence of Coniochaeta ligniaria NRRL30616, a lignocellulolytic fungus for bioabatement of inhibitors in plant biomass hydrolysates.</title>
        <authorList>
            <consortium name="DOE Joint Genome Institute"/>
            <person name="Jimenez D.J."/>
            <person name="Hector R.E."/>
            <person name="Riley R."/>
            <person name="Sun H."/>
            <person name="Grigoriev I.V."/>
            <person name="Van Elsas J.D."/>
            <person name="Nichols N.N."/>
        </authorList>
    </citation>
    <scope>NUCLEOTIDE SEQUENCE [LARGE SCALE GENOMIC DNA]</scope>
    <source>
        <strain evidence="1 2">NRRL 30616</strain>
    </source>
</reference>
<evidence type="ECO:0000313" key="2">
    <source>
        <dbReference type="Proteomes" id="UP000182658"/>
    </source>
</evidence>
<keyword evidence="2" id="KW-1185">Reference proteome</keyword>
<evidence type="ECO:0008006" key="3">
    <source>
        <dbReference type="Google" id="ProtNLM"/>
    </source>
</evidence>
<proteinExistence type="predicted"/>
<sequence length="599" mass="64960">QVGNTGGWSQADWTSEIQLAQLVGIDAFALNIAANDSNNTPQLANAFAAAGSKGFQLFFSFDYAGHGPWAQGDVMALIKQYGSAGTYFKRNGKPFVSTFEGPDNAADWVNIKAQTGCFLIPDWSSYGAAAALQLANGVADGLFNWAAWAWGGGAMNTYVDASYMQFLNGKPYMMPVSPWFYTNLPQYDKNWMWSTMTLDLWEQRWIEVLTASPQPDYIEIISWNDFGESHYIGPLDDTQYEAFGADRGNSPYNYAKDMPHDGWRELLPYYIDLYKTGTASFTKESIVTWFRTSLAGACADGETTGNTASQLEYEYNPLELMPDRLYFSALLAGYAELKITYGLNTYSVKNWDSTPDGGVGVYHASVPIATTSGPWRVTVIRNGATVIDYAVPQGVSGSCPGGVTNWNPWVGSKQSSATVNGKPPRTIAQQECIEGWGPDNFATLCNTTCSYGYCPSSACVCTNKGLARTKPKSTGVVGYPANGDPNYGGLCNFACNLGTCPAYACSTTQRDVSIPKTSPFNPDTCTSGQGSGITNRLCTYTCRYGFCPMHSCQCTSRGPLNLPPPEIDGVSKVTSNFGKDNGLCNFACKRGFCPSPECS</sequence>
<organism evidence="1 2">
    <name type="scientific">Coniochaeta ligniaria NRRL 30616</name>
    <dbReference type="NCBI Taxonomy" id="1408157"/>
    <lineage>
        <taxon>Eukaryota</taxon>
        <taxon>Fungi</taxon>
        <taxon>Dikarya</taxon>
        <taxon>Ascomycota</taxon>
        <taxon>Pezizomycotina</taxon>
        <taxon>Sordariomycetes</taxon>
        <taxon>Sordariomycetidae</taxon>
        <taxon>Coniochaetales</taxon>
        <taxon>Coniochaetaceae</taxon>
        <taxon>Coniochaeta</taxon>
    </lineage>
</organism>
<dbReference type="OrthoDB" id="1046782at2759"/>
<dbReference type="EMBL" id="KV875097">
    <property type="protein sequence ID" value="OIW30101.1"/>
    <property type="molecule type" value="Genomic_DNA"/>
</dbReference>
<feature type="non-terminal residue" evidence="1">
    <location>
        <position position="1"/>
    </location>
</feature>
<evidence type="ECO:0000313" key="1">
    <source>
        <dbReference type="EMBL" id="OIW30101.1"/>
    </source>
</evidence>
<dbReference type="Gene3D" id="3.20.20.80">
    <property type="entry name" value="Glycosidases"/>
    <property type="match status" value="1"/>
</dbReference>
<dbReference type="Proteomes" id="UP000182658">
    <property type="component" value="Unassembled WGS sequence"/>
</dbReference>
<dbReference type="Pfam" id="PF03659">
    <property type="entry name" value="Glyco_hydro_71"/>
    <property type="match status" value="1"/>
</dbReference>
<protein>
    <recommendedName>
        <fullName evidence="3">Glycoside hydrolase family 71 protein</fullName>
    </recommendedName>
</protein>
<name>A0A1J7IRY1_9PEZI</name>
<dbReference type="InterPro" id="IPR005197">
    <property type="entry name" value="Glyco_hydro_71"/>
</dbReference>
<dbReference type="GO" id="GO:0051118">
    <property type="term" value="F:glucan endo-1,3-alpha-glucosidase activity"/>
    <property type="evidence" value="ECO:0007669"/>
    <property type="project" value="InterPro"/>
</dbReference>
<accession>A0A1J7IRY1</accession>
<dbReference type="AlphaFoldDB" id="A0A1J7IRY1"/>
<gene>
    <name evidence="1" type="ORF">CONLIGDRAFT_702579</name>
</gene>
<dbReference type="InParanoid" id="A0A1J7IRY1"/>
<feature type="non-terminal residue" evidence="1">
    <location>
        <position position="599"/>
    </location>
</feature>